<evidence type="ECO:0000313" key="3">
    <source>
        <dbReference type="EMBL" id="RIH92458.1"/>
    </source>
</evidence>
<dbReference type="RefSeq" id="WP_119357108.1">
    <property type="nucleotide sequence ID" value="NZ_BJXM01000009.1"/>
</dbReference>
<dbReference type="Pfam" id="PF00534">
    <property type="entry name" value="Glycos_transf_1"/>
    <property type="match status" value="1"/>
</dbReference>
<dbReference type="CDD" id="cd03817">
    <property type="entry name" value="GT4_UGDG-like"/>
    <property type="match status" value="1"/>
</dbReference>
<comment type="caution">
    <text evidence="3">The sequence shown here is derived from an EMBL/GenBank/DDBJ whole genome shotgun (WGS) entry which is preliminary data.</text>
</comment>
<feature type="domain" description="Glycosyltransferase subfamily 4-like N-terminal" evidence="2">
    <location>
        <begin position="18"/>
        <end position="182"/>
    </location>
</feature>
<dbReference type="EC" id="2.4.1.337" evidence="3"/>
<dbReference type="InterPro" id="IPR001296">
    <property type="entry name" value="Glyco_trans_1"/>
</dbReference>
<dbReference type="SUPFAM" id="SSF53756">
    <property type="entry name" value="UDP-Glycosyltransferase/glycogen phosphorylase"/>
    <property type="match status" value="1"/>
</dbReference>
<dbReference type="InterPro" id="IPR028098">
    <property type="entry name" value="Glyco_trans_4-like_N"/>
</dbReference>
<name>A0A399F897_9DEIN</name>
<keyword evidence="3" id="KW-0328">Glycosyltransferase</keyword>
<protein>
    <submittedName>
        <fullName evidence="3">Alpha-monoglucosyldiacylglycerol synthase</fullName>
        <ecNumber evidence="3">2.4.1.337</ecNumber>
    </submittedName>
</protein>
<evidence type="ECO:0000259" key="1">
    <source>
        <dbReference type="Pfam" id="PF00534"/>
    </source>
</evidence>
<proteinExistence type="predicted"/>
<dbReference type="EMBL" id="QWLB01000019">
    <property type="protein sequence ID" value="RIH92458.1"/>
    <property type="molecule type" value="Genomic_DNA"/>
</dbReference>
<keyword evidence="4" id="KW-1185">Reference proteome</keyword>
<dbReference type="Gene3D" id="3.40.50.2000">
    <property type="entry name" value="Glycogen Phosphorylase B"/>
    <property type="match status" value="2"/>
</dbReference>
<organism evidence="3 4">
    <name type="scientific">Meiothermus granaticius NBRC 107808</name>
    <dbReference type="NCBI Taxonomy" id="1227551"/>
    <lineage>
        <taxon>Bacteria</taxon>
        <taxon>Thermotogati</taxon>
        <taxon>Deinococcota</taxon>
        <taxon>Deinococci</taxon>
        <taxon>Thermales</taxon>
        <taxon>Thermaceae</taxon>
        <taxon>Meiothermus</taxon>
    </lineage>
</organism>
<dbReference type="PANTHER" id="PTHR45947:SF3">
    <property type="entry name" value="SULFOQUINOVOSYL TRANSFERASE SQD2"/>
    <property type="match status" value="1"/>
</dbReference>
<accession>A0A399F897</accession>
<sequence length="400" mass="45124">MRLYRVGLFSDAYLPSPNGVATSVYLLMRELRRMGHEAWVLAPEIPEYDRQEEWVVRVPSVPYPFFEGQRLAMPSNRYLPTEFEIFHTHDPLFIGIWGARLAYRQQSPHVSTFHTHLEKYAHYIPGVATLEKYTGLMTRVCQAFYNRADLVIAPTQSFAKLVENFYEVEREIRVIPTGIDTEILESAPEPPSPWPSGKRRLLHVGRLGEEKSVDVVIRALAEIRQESDAHLALVGIGPQQEELAQLSAELGLSEHVTFVGRVPYDRIGGYYRMAELFLFASTTETQGLVVWEAEAMGVPVVAVRAEGVMDGVDPGASGYLVEVGDHRAMAAKALEVLRDEGLRQRLSLGARSFADRRSAKRVAEAIVEVYDQATQLVEVEPRRLKIPFPRLPRNSLQGSR</sequence>
<dbReference type="Pfam" id="PF13439">
    <property type="entry name" value="Glyco_transf_4"/>
    <property type="match status" value="1"/>
</dbReference>
<dbReference type="InterPro" id="IPR050194">
    <property type="entry name" value="Glycosyltransferase_grp1"/>
</dbReference>
<evidence type="ECO:0000313" key="4">
    <source>
        <dbReference type="Proteomes" id="UP000266178"/>
    </source>
</evidence>
<evidence type="ECO:0000259" key="2">
    <source>
        <dbReference type="Pfam" id="PF13439"/>
    </source>
</evidence>
<keyword evidence="3" id="KW-0808">Transferase</keyword>
<gene>
    <name evidence="3" type="ORF">Mgrana_01617</name>
</gene>
<dbReference type="PANTHER" id="PTHR45947">
    <property type="entry name" value="SULFOQUINOVOSYL TRANSFERASE SQD2"/>
    <property type="match status" value="1"/>
</dbReference>
<reference evidence="3 4" key="1">
    <citation type="submission" date="2018-08" db="EMBL/GenBank/DDBJ databases">
        <title>Meiothermus granaticius genome AF-68 sequencing project.</title>
        <authorList>
            <person name="Da Costa M.S."/>
            <person name="Albuquerque L."/>
            <person name="Raposo P."/>
            <person name="Froufe H.J.C."/>
            <person name="Barroso C.S."/>
            <person name="Egas C."/>
        </authorList>
    </citation>
    <scope>NUCLEOTIDE SEQUENCE [LARGE SCALE GENOMIC DNA]</scope>
    <source>
        <strain evidence="3 4">AF-68</strain>
    </source>
</reference>
<dbReference type="GO" id="GO:0047228">
    <property type="term" value="F:1,2-diacylglycerol 3-glucosyltransferase activity"/>
    <property type="evidence" value="ECO:0007669"/>
    <property type="project" value="UniProtKB-EC"/>
</dbReference>
<dbReference type="OrthoDB" id="9802525at2"/>
<dbReference type="AlphaFoldDB" id="A0A399F897"/>
<feature type="domain" description="Glycosyl transferase family 1" evidence="1">
    <location>
        <begin position="192"/>
        <end position="351"/>
    </location>
</feature>
<dbReference type="Proteomes" id="UP000266178">
    <property type="component" value="Unassembled WGS sequence"/>
</dbReference>